<dbReference type="PANTHER" id="PTHR10587">
    <property type="entry name" value="GLYCOSYL TRANSFERASE-RELATED"/>
    <property type="match status" value="1"/>
</dbReference>
<keyword evidence="3" id="KW-1185">Reference proteome</keyword>
<feature type="domain" description="NodB homology" evidence="1">
    <location>
        <begin position="87"/>
        <end position="280"/>
    </location>
</feature>
<dbReference type="GO" id="GO:0016810">
    <property type="term" value="F:hydrolase activity, acting on carbon-nitrogen (but not peptide) bonds"/>
    <property type="evidence" value="ECO:0007669"/>
    <property type="project" value="InterPro"/>
</dbReference>
<organism evidence="2 3">
    <name type="scientific">Anaerobacillus alkalilacustris</name>
    <dbReference type="NCBI Taxonomy" id="393763"/>
    <lineage>
        <taxon>Bacteria</taxon>
        <taxon>Bacillati</taxon>
        <taxon>Bacillota</taxon>
        <taxon>Bacilli</taxon>
        <taxon>Bacillales</taxon>
        <taxon>Bacillaceae</taxon>
        <taxon>Anaerobacillus</taxon>
    </lineage>
</organism>
<dbReference type="PROSITE" id="PS51677">
    <property type="entry name" value="NODB"/>
    <property type="match status" value="1"/>
</dbReference>
<dbReference type="Gene3D" id="3.20.20.370">
    <property type="entry name" value="Glycoside hydrolase/deacetylase"/>
    <property type="match status" value="1"/>
</dbReference>
<dbReference type="AlphaFoldDB" id="A0A1S2LJL1"/>
<dbReference type="SUPFAM" id="SSF88713">
    <property type="entry name" value="Glycoside hydrolase/deacetylase"/>
    <property type="match status" value="1"/>
</dbReference>
<dbReference type="InterPro" id="IPR050248">
    <property type="entry name" value="Polysacc_deacetylase_ArnD"/>
</dbReference>
<dbReference type="GO" id="GO:0005975">
    <property type="term" value="P:carbohydrate metabolic process"/>
    <property type="evidence" value="ECO:0007669"/>
    <property type="project" value="InterPro"/>
</dbReference>
<evidence type="ECO:0000313" key="3">
    <source>
        <dbReference type="Proteomes" id="UP000179524"/>
    </source>
</evidence>
<dbReference type="Proteomes" id="UP000179524">
    <property type="component" value="Unassembled WGS sequence"/>
</dbReference>
<dbReference type="InterPro" id="IPR002509">
    <property type="entry name" value="NODB_dom"/>
</dbReference>
<accession>A0A1S2LJL1</accession>
<proteinExistence type="predicted"/>
<dbReference type="CDD" id="cd10955">
    <property type="entry name" value="CE4_BH0857_like"/>
    <property type="match status" value="1"/>
</dbReference>
<gene>
    <name evidence="2" type="ORF">BKP37_13810</name>
</gene>
<evidence type="ECO:0000259" key="1">
    <source>
        <dbReference type="PROSITE" id="PS51677"/>
    </source>
</evidence>
<dbReference type="EMBL" id="MLQR01000031">
    <property type="protein sequence ID" value="OIJ12601.1"/>
    <property type="molecule type" value="Genomic_DNA"/>
</dbReference>
<protein>
    <recommendedName>
        <fullName evidence="1">NodB homology domain-containing protein</fullName>
    </recommendedName>
</protein>
<dbReference type="InterPro" id="IPR011330">
    <property type="entry name" value="Glyco_hydro/deAcase_b/a-brl"/>
</dbReference>
<sequence>MVNIIVAGSFAFFLLQKERIILADDHRHIMRNRLLINVPLNISFLENDFIYLLEEKIIQINAQQYPEPKQWGENVSGVIHRLPTMEKVIALTFDACGGAWGSDYDEELINFLVDEEIPATLFINSRWIDNNMEQFLYLANLKQFQIENHGTNHRPLSIKGGTAWGINATSSVHEVIDEVINNYKKIYELTGQKARYFRSGTAYYDEIAVQIVEDLGMEVVNYDILGDAGATYSANQVKEALLSSKPGSIALLHMNQPSKGTAEGVKLAIPLLKEQGFTFVTLDEGFKLGE</sequence>
<comment type="caution">
    <text evidence="2">The sequence shown here is derived from an EMBL/GenBank/DDBJ whole genome shotgun (WGS) entry which is preliminary data.</text>
</comment>
<name>A0A1S2LJL1_9BACI</name>
<evidence type="ECO:0000313" key="2">
    <source>
        <dbReference type="EMBL" id="OIJ12601.1"/>
    </source>
</evidence>
<reference evidence="2 3" key="1">
    <citation type="submission" date="2016-10" db="EMBL/GenBank/DDBJ databases">
        <title>Draft genome sequences of four alkaliphilic bacteria belonging to the Anaerobacillus genus.</title>
        <authorList>
            <person name="Bassil N.M."/>
            <person name="Lloyd J.R."/>
        </authorList>
    </citation>
    <scope>NUCLEOTIDE SEQUENCE [LARGE SCALE GENOMIC DNA]</scope>
    <source>
        <strain evidence="2 3">DSM 18345</strain>
    </source>
</reference>
<dbReference type="PANTHER" id="PTHR10587:SF134">
    <property type="entry name" value="SECRETED PROTEIN"/>
    <property type="match status" value="1"/>
</dbReference>
<dbReference type="OrthoDB" id="9784220at2"/>
<dbReference type="Pfam" id="PF01522">
    <property type="entry name" value="Polysacc_deac_1"/>
    <property type="match status" value="1"/>
</dbReference>